<dbReference type="GO" id="GO:0005840">
    <property type="term" value="C:ribosome"/>
    <property type="evidence" value="ECO:0007669"/>
    <property type="project" value="UniProtKB-KW"/>
</dbReference>
<feature type="domain" description="Carbamoyl phosphate synthase ATP-binding" evidence="4">
    <location>
        <begin position="200"/>
        <end position="298"/>
    </location>
</feature>
<dbReference type="SUPFAM" id="SSF56059">
    <property type="entry name" value="Glutathione synthetase ATP-binding domain-like"/>
    <property type="match status" value="1"/>
</dbReference>
<dbReference type="SUPFAM" id="SSF55282">
    <property type="entry name" value="RL5-like"/>
    <property type="match status" value="1"/>
</dbReference>
<dbReference type="InterPro" id="IPR005479">
    <property type="entry name" value="CPAse_ATP-bd"/>
</dbReference>
<evidence type="ECO:0000256" key="2">
    <source>
        <dbReference type="ARBA" id="ARBA00022980"/>
    </source>
</evidence>
<dbReference type="EMBL" id="KV417526">
    <property type="protein sequence ID" value="KZP24412.1"/>
    <property type="molecule type" value="Genomic_DNA"/>
</dbReference>
<name>A0A166MWZ5_9AGAM</name>
<dbReference type="InterPro" id="IPR022803">
    <property type="entry name" value="Ribosomal_uL5_dom_sf"/>
</dbReference>
<dbReference type="GO" id="GO:0003735">
    <property type="term" value="F:structural constituent of ribosome"/>
    <property type="evidence" value="ECO:0007669"/>
    <property type="project" value="InterPro"/>
</dbReference>
<dbReference type="OrthoDB" id="196847at2759"/>
<dbReference type="STRING" id="436010.A0A166MWZ5"/>
<dbReference type="GO" id="GO:0006412">
    <property type="term" value="P:translation"/>
    <property type="evidence" value="ECO:0007669"/>
    <property type="project" value="InterPro"/>
</dbReference>
<dbReference type="GO" id="GO:1990904">
    <property type="term" value="C:ribonucleoprotein complex"/>
    <property type="evidence" value="ECO:0007669"/>
    <property type="project" value="UniProtKB-KW"/>
</dbReference>
<keyword evidence="6" id="KW-1185">Reference proteome</keyword>
<dbReference type="Gene3D" id="3.30.1440.10">
    <property type="match status" value="1"/>
</dbReference>
<organism evidence="5 6">
    <name type="scientific">Athelia psychrophila</name>
    <dbReference type="NCBI Taxonomy" id="1759441"/>
    <lineage>
        <taxon>Eukaryota</taxon>
        <taxon>Fungi</taxon>
        <taxon>Dikarya</taxon>
        <taxon>Basidiomycota</taxon>
        <taxon>Agaricomycotina</taxon>
        <taxon>Agaricomycetes</taxon>
        <taxon>Agaricomycetidae</taxon>
        <taxon>Atheliales</taxon>
        <taxon>Atheliaceae</taxon>
        <taxon>Athelia</taxon>
    </lineage>
</organism>
<comment type="similarity">
    <text evidence="1">Belongs to the universal ribosomal protein uL5 family.</text>
</comment>
<dbReference type="GO" id="GO:0005524">
    <property type="term" value="F:ATP binding"/>
    <property type="evidence" value="ECO:0007669"/>
    <property type="project" value="InterPro"/>
</dbReference>
<reference evidence="5 6" key="1">
    <citation type="journal article" date="2016" name="Mol. Biol. Evol.">
        <title>Comparative Genomics of Early-Diverging Mushroom-Forming Fungi Provides Insights into the Origins of Lignocellulose Decay Capabilities.</title>
        <authorList>
            <person name="Nagy L.G."/>
            <person name="Riley R."/>
            <person name="Tritt A."/>
            <person name="Adam C."/>
            <person name="Daum C."/>
            <person name="Floudas D."/>
            <person name="Sun H."/>
            <person name="Yadav J.S."/>
            <person name="Pangilinan J."/>
            <person name="Larsson K.H."/>
            <person name="Matsuura K."/>
            <person name="Barry K."/>
            <person name="Labutti K."/>
            <person name="Kuo R."/>
            <person name="Ohm R.A."/>
            <person name="Bhattacharya S.S."/>
            <person name="Shirouzu T."/>
            <person name="Yoshinaga Y."/>
            <person name="Martin F.M."/>
            <person name="Grigoriev I.V."/>
            <person name="Hibbett D.S."/>
        </authorList>
    </citation>
    <scope>NUCLEOTIDE SEQUENCE [LARGE SCALE GENOMIC DNA]</scope>
    <source>
        <strain evidence="5 6">CBS 109695</strain>
    </source>
</reference>
<evidence type="ECO:0000256" key="3">
    <source>
        <dbReference type="ARBA" id="ARBA00023274"/>
    </source>
</evidence>
<evidence type="ECO:0000259" key="4">
    <source>
        <dbReference type="Pfam" id="PF02786"/>
    </source>
</evidence>
<keyword evidence="2" id="KW-0689">Ribosomal protein</keyword>
<gene>
    <name evidence="5" type="ORF">FIBSPDRAFT_951177</name>
</gene>
<sequence length="302" mass="33308">MHSLPSAKSRDLKSNACHINISVGESGDRFTRASKVLGQLTCQCLSPPRLATPSVHSASNVMGRSPCITICGPKAEEILGCELKAKEYDLKRNILVTGKFGFCVQVHIDFGPRYDPGIGIFNVQVLCIYYESVLRSAKELRWITIAMYTPRDTNAVFADDAVKLDDISWFMSPERIVEIAKYEVFPAPDTAHLLSRELAISNGVSVVPGTHVKSAAHGPAFVKDGVRYPAMIKAAGRRGRRIRVVSARECDEEAFKRYIDESPTGQVFSEKALSGPGWKHVEVQIVDDATETWLPVQTTEGR</sequence>
<accession>A0A166MWZ5</accession>
<proteinExistence type="inferred from homology"/>
<dbReference type="Gene3D" id="3.30.470.20">
    <property type="entry name" value="ATP-grasp fold, B domain"/>
    <property type="match status" value="1"/>
</dbReference>
<evidence type="ECO:0000313" key="5">
    <source>
        <dbReference type="EMBL" id="KZP24412.1"/>
    </source>
</evidence>
<dbReference type="PANTHER" id="PTHR11994">
    <property type="entry name" value="60S RIBOSOMAL PROTEIN L11-RELATED"/>
    <property type="match status" value="1"/>
</dbReference>
<dbReference type="AlphaFoldDB" id="A0A166MWZ5"/>
<dbReference type="Pfam" id="PF02786">
    <property type="entry name" value="CPSase_L_D2"/>
    <property type="match status" value="1"/>
</dbReference>
<dbReference type="Proteomes" id="UP000076532">
    <property type="component" value="Unassembled WGS sequence"/>
</dbReference>
<evidence type="ECO:0000256" key="1">
    <source>
        <dbReference type="ARBA" id="ARBA00008553"/>
    </source>
</evidence>
<protein>
    <recommendedName>
        <fullName evidence="4">Carbamoyl phosphate synthase ATP-binding domain-containing protein</fullName>
    </recommendedName>
</protein>
<evidence type="ECO:0000313" key="6">
    <source>
        <dbReference type="Proteomes" id="UP000076532"/>
    </source>
</evidence>
<dbReference type="InterPro" id="IPR002132">
    <property type="entry name" value="Ribosomal_uL5"/>
</dbReference>
<keyword evidence="3" id="KW-0687">Ribonucleoprotein</keyword>